<dbReference type="OrthoDB" id="1939643at2759"/>
<evidence type="ECO:0000313" key="10">
    <source>
        <dbReference type="Proteomes" id="UP000305948"/>
    </source>
</evidence>
<dbReference type="PANTHER" id="PTHR16684:SF11">
    <property type="entry name" value="CENTROMERE PROTEIN C"/>
    <property type="match status" value="1"/>
</dbReference>
<gene>
    <name evidence="9" type="ORF">OE88DRAFT_679448</name>
</gene>
<evidence type="ECO:0000256" key="7">
    <source>
        <dbReference type="SAM" id="MobiDB-lite"/>
    </source>
</evidence>
<dbReference type="GO" id="GO:0005634">
    <property type="term" value="C:nucleus"/>
    <property type="evidence" value="ECO:0007669"/>
    <property type="project" value="UniProtKB-SubCell"/>
</dbReference>
<keyword evidence="3" id="KW-0238">DNA-binding</keyword>
<feature type="region of interest" description="Disordered" evidence="7">
    <location>
        <begin position="110"/>
        <end position="140"/>
    </location>
</feature>
<comment type="similarity">
    <text evidence="2">Belongs to the CENP-C/MIF2 family.</text>
</comment>
<dbReference type="STRING" id="5364.A0A5C3NEZ2"/>
<dbReference type="SUPFAM" id="SSF51182">
    <property type="entry name" value="RmlC-like cupins"/>
    <property type="match status" value="1"/>
</dbReference>
<feature type="compositionally biased region" description="Polar residues" evidence="7">
    <location>
        <begin position="25"/>
        <end position="36"/>
    </location>
</feature>
<evidence type="ECO:0000256" key="5">
    <source>
        <dbReference type="ARBA" id="ARBA00057947"/>
    </source>
</evidence>
<sequence length="285" mass="32190">MSDRPGVSASPNKKGKGKATDTNRKSGPNSERSQQPQKRKRVASQISSIDHGTHIGVRRSPRKRYEPLEWWRLEKAVYSLRAMGDANVPHIKEIIRLPKEPPQLLGAAGRRYRKRKPQLSASQVSDTEKATKSNLEEGWDDDTKSHGVVVDYITNEEVERHVISTFGMLDPKPAANEDFFFERVFADGGFMAAGYITIPPGRAKPNKNTKHNTYVFYVIEGAVNFVINQESFIIATGGEFLAPRGNTYYIQNISDRQAKLFFAQARKAPMGEDDEASRYAYNHRF</sequence>
<accession>A0A5C3NEZ2</accession>
<protein>
    <recommendedName>
        <fullName evidence="6">CENP-C homolog</fullName>
    </recommendedName>
</protein>
<proteinExistence type="inferred from homology"/>
<dbReference type="GO" id="GO:0051315">
    <property type="term" value="P:attachment of mitotic spindle microtubules to kinetochore"/>
    <property type="evidence" value="ECO:0007669"/>
    <property type="project" value="TreeGrafter"/>
</dbReference>
<keyword evidence="10" id="KW-1185">Reference proteome</keyword>
<evidence type="ECO:0000256" key="2">
    <source>
        <dbReference type="ARBA" id="ARBA00010291"/>
    </source>
</evidence>
<dbReference type="CDD" id="cd06993">
    <property type="entry name" value="cupin_CENP-C_C"/>
    <property type="match status" value="1"/>
</dbReference>
<name>A0A5C3NEZ2_9AGAM</name>
<evidence type="ECO:0000256" key="3">
    <source>
        <dbReference type="ARBA" id="ARBA00023125"/>
    </source>
</evidence>
<evidence type="ECO:0000259" key="8">
    <source>
        <dbReference type="Pfam" id="PF11699"/>
    </source>
</evidence>
<comment type="function">
    <text evidence="5">Component of the kinetochore, a multiprotein complex that assembles on centromeric DNA and attaches chromosomes to spindle microtubules, mediating chromosome segregation and sister chromatid segregation during meiosis and mitosis. Component of the inner kinetochore constitutive centromere-associated network (CCAN), which serves as a structural platform for outer kinetochore assembly.</text>
</comment>
<dbReference type="InterPro" id="IPR011051">
    <property type="entry name" value="RmlC_Cupin_sf"/>
</dbReference>
<dbReference type="InterPro" id="IPR028386">
    <property type="entry name" value="CENP-C/Mif2/cnp3"/>
</dbReference>
<dbReference type="GO" id="GO:0051382">
    <property type="term" value="P:kinetochore assembly"/>
    <property type="evidence" value="ECO:0007669"/>
    <property type="project" value="InterPro"/>
</dbReference>
<dbReference type="InterPro" id="IPR014710">
    <property type="entry name" value="RmlC-like_jellyroll"/>
</dbReference>
<feature type="region of interest" description="Disordered" evidence="7">
    <location>
        <begin position="1"/>
        <end position="60"/>
    </location>
</feature>
<dbReference type="EMBL" id="ML213504">
    <property type="protein sequence ID" value="TFK55922.1"/>
    <property type="molecule type" value="Genomic_DNA"/>
</dbReference>
<dbReference type="Pfam" id="PF11699">
    <property type="entry name" value="CENP-C_C"/>
    <property type="match status" value="1"/>
</dbReference>
<dbReference type="Gene3D" id="2.60.120.10">
    <property type="entry name" value="Jelly Rolls"/>
    <property type="match status" value="1"/>
</dbReference>
<dbReference type="GO" id="GO:0019237">
    <property type="term" value="F:centromeric DNA binding"/>
    <property type="evidence" value="ECO:0007669"/>
    <property type="project" value="InterPro"/>
</dbReference>
<dbReference type="InterPro" id="IPR025974">
    <property type="entry name" value="Mif2/CENP-C_cupin"/>
</dbReference>
<reference evidence="9 10" key="1">
    <citation type="journal article" date="2019" name="Nat. Ecol. Evol.">
        <title>Megaphylogeny resolves global patterns of mushroom evolution.</title>
        <authorList>
            <person name="Varga T."/>
            <person name="Krizsan K."/>
            <person name="Foldi C."/>
            <person name="Dima B."/>
            <person name="Sanchez-Garcia M."/>
            <person name="Sanchez-Ramirez S."/>
            <person name="Szollosi G.J."/>
            <person name="Szarkandi J.G."/>
            <person name="Papp V."/>
            <person name="Albert L."/>
            <person name="Andreopoulos W."/>
            <person name="Angelini C."/>
            <person name="Antonin V."/>
            <person name="Barry K.W."/>
            <person name="Bougher N.L."/>
            <person name="Buchanan P."/>
            <person name="Buyck B."/>
            <person name="Bense V."/>
            <person name="Catcheside P."/>
            <person name="Chovatia M."/>
            <person name="Cooper J."/>
            <person name="Damon W."/>
            <person name="Desjardin D."/>
            <person name="Finy P."/>
            <person name="Geml J."/>
            <person name="Haridas S."/>
            <person name="Hughes K."/>
            <person name="Justo A."/>
            <person name="Karasinski D."/>
            <person name="Kautmanova I."/>
            <person name="Kiss B."/>
            <person name="Kocsube S."/>
            <person name="Kotiranta H."/>
            <person name="LaButti K.M."/>
            <person name="Lechner B.E."/>
            <person name="Liimatainen K."/>
            <person name="Lipzen A."/>
            <person name="Lukacs Z."/>
            <person name="Mihaltcheva S."/>
            <person name="Morgado L.N."/>
            <person name="Niskanen T."/>
            <person name="Noordeloos M.E."/>
            <person name="Ohm R.A."/>
            <person name="Ortiz-Santana B."/>
            <person name="Ovrebo C."/>
            <person name="Racz N."/>
            <person name="Riley R."/>
            <person name="Savchenko A."/>
            <person name="Shiryaev A."/>
            <person name="Soop K."/>
            <person name="Spirin V."/>
            <person name="Szebenyi C."/>
            <person name="Tomsovsky M."/>
            <person name="Tulloss R.E."/>
            <person name="Uehling J."/>
            <person name="Grigoriev I.V."/>
            <person name="Vagvolgyi C."/>
            <person name="Papp T."/>
            <person name="Martin F.M."/>
            <person name="Miettinen O."/>
            <person name="Hibbett D.S."/>
            <person name="Nagy L.G."/>
        </authorList>
    </citation>
    <scope>NUCLEOTIDE SEQUENCE [LARGE SCALE GENOMIC DNA]</scope>
    <source>
        <strain evidence="9 10">OMC1185</strain>
    </source>
</reference>
<evidence type="ECO:0000256" key="4">
    <source>
        <dbReference type="ARBA" id="ARBA00023242"/>
    </source>
</evidence>
<dbReference type="PANTHER" id="PTHR16684">
    <property type="entry name" value="CENTROMERE PROTEIN C"/>
    <property type="match status" value="1"/>
</dbReference>
<evidence type="ECO:0000313" key="9">
    <source>
        <dbReference type="EMBL" id="TFK55922.1"/>
    </source>
</evidence>
<keyword evidence="4" id="KW-0539">Nucleus</keyword>
<feature type="compositionally biased region" description="Basic and acidic residues" evidence="7">
    <location>
        <begin position="126"/>
        <end position="140"/>
    </location>
</feature>
<dbReference type="Proteomes" id="UP000305948">
    <property type="component" value="Unassembled WGS sequence"/>
</dbReference>
<dbReference type="AlphaFoldDB" id="A0A5C3NEZ2"/>
<evidence type="ECO:0000256" key="1">
    <source>
        <dbReference type="ARBA" id="ARBA00004123"/>
    </source>
</evidence>
<feature type="domain" description="Mif2/CENP-C cupin" evidence="8">
    <location>
        <begin position="179"/>
        <end position="264"/>
    </location>
</feature>
<dbReference type="GO" id="GO:0051455">
    <property type="term" value="P:spindle attachment to meiosis I kinetochore"/>
    <property type="evidence" value="ECO:0007669"/>
    <property type="project" value="TreeGrafter"/>
</dbReference>
<dbReference type="GO" id="GO:0000776">
    <property type="term" value="C:kinetochore"/>
    <property type="evidence" value="ECO:0007669"/>
    <property type="project" value="InterPro"/>
</dbReference>
<comment type="subcellular location">
    <subcellularLocation>
        <location evidence="1">Nucleus</location>
    </subcellularLocation>
</comment>
<organism evidence="9 10">
    <name type="scientific">Heliocybe sulcata</name>
    <dbReference type="NCBI Taxonomy" id="5364"/>
    <lineage>
        <taxon>Eukaryota</taxon>
        <taxon>Fungi</taxon>
        <taxon>Dikarya</taxon>
        <taxon>Basidiomycota</taxon>
        <taxon>Agaricomycotina</taxon>
        <taxon>Agaricomycetes</taxon>
        <taxon>Gloeophyllales</taxon>
        <taxon>Gloeophyllaceae</taxon>
        <taxon>Heliocybe</taxon>
    </lineage>
</organism>
<dbReference type="FunFam" id="2.60.120.10:FF:000033">
    <property type="entry name" value="Centromere protein C 1"/>
    <property type="match status" value="1"/>
</dbReference>
<evidence type="ECO:0000256" key="6">
    <source>
        <dbReference type="ARBA" id="ARBA00075033"/>
    </source>
</evidence>